<dbReference type="InterPro" id="IPR004038">
    <property type="entry name" value="Ribosomal_eL8/eL30/eS12/Gad45"/>
</dbReference>
<dbReference type="GO" id="GO:0005840">
    <property type="term" value="C:ribosome"/>
    <property type="evidence" value="ECO:0007669"/>
    <property type="project" value="UniProtKB-KW"/>
</dbReference>
<proteinExistence type="predicted"/>
<accession>A0A315XV79</accession>
<dbReference type="Proteomes" id="UP000245720">
    <property type="component" value="Unassembled WGS sequence"/>
</dbReference>
<name>A0A315XV79_RUMFL</name>
<evidence type="ECO:0000313" key="3">
    <source>
        <dbReference type="Proteomes" id="UP000245720"/>
    </source>
</evidence>
<dbReference type="OrthoDB" id="9794863at2"/>
<keyword evidence="2" id="KW-0687">Ribonucleoprotein</keyword>
<evidence type="ECO:0000259" key="1">
    <source>
        <dbReference type="Pfam" id="PF01248"/>
    </source>
</evidence>
<dbReference type="Gene3D" id="3.30.1330.30">
    <property type="match status" value="1"/>
</dbReference>
<dbReference type="RefSeq" id="WP_109727875.1">
    <property type="nucleotide sequence ID" value="NZ_QGDI01000016.1"/>
</dbReference>
<comment type="caution">
    <text evidence="2">The sequence shown here is derived from an EMBL/GenBank/DDBJ whole genome shotgun (WGS) entry which is preliminary data.</text>
</comment>
<dbReference type="AlphaFoldDB" id="A0A315XV79"/>
<dbReference type="InterPro" id="IPR029064">
    <property type="entry name" value="Ribosomal_eL30-like_sf"/>
</dbReference>
<evidence type="ECO:0000313" key="2">
    <source>
        <dbReference type="EMBL" id="PWJ10111.1"/>
    </source>
</evidence>
<keyword evidence="2" id="KW-0689">Ribosomal protein</keyword>
<dbReference type="EMBL" id="QGDI01000016">
    <property type="protein sequence ID" value="PWJ10111.1"/>
    <property type="molecule type" value="Genomic_DNA"/>
</dbReference>
<reference evidence="2 3" key="1">
    <citation type="submission" date="2018-05" db="EMBL/GenBank/DDBJ databases">
        <title>The Hungate 1000. A catalogue of reference genomes from the rumen microbiome.</title>
        <authorList>
            <person name="Kelly W."/>
        </authorList>
    </citation>
    <scope>NUCLEOTIDE SEQUENCE [LARGE SCALE GENOMIC DNA]</scope>
    <source>
        <strain evidence="2 3">SAb67</strain>
    </source>
</reference>
<organism evidence="2 3">
    <name type="scientific">Ruminococcus flavefaciens</name>
    <dbReference type="NCBI Taxonomy" id="1265"/>
    <lineage>
        <taxon>Bacteria</taxon>
        <taxon>Bacillati</taxon>
        <taxon>Bacillota</taxon>
        <taxon>Clostridia</taxon>
        <taxon>Eubacteriales</taxon>
        <taxon>Oscillospiraceae</taxon>
        <taxon>Ruminococcus</taxon>
    </lineage>
</organism>
<gene>
    <name evidence="2" type="ORF">IE37_03203</name>
</gene>
<feature type="domain" description="Ribosomal protein eL8/eL30/eS12/Gadd45" evidence="1">
    <location>
        <begin position="16"/>
        <end position="93"/>
    </location>
</feature>
<sequence>MNSVKARRTADLLSICIKAGRTVKGFDSAVETLKNGTAHCILTASDASEKTVKEVDFHCGKYGVRHFCTELTKADIGRLCGKETAVMAVTDKGFADGFGKILSDGSQ</sequence>
<dbReference type="Pfam" id="PF01248">
    <property type="entry name" value="Ribosomal_L7Ae"/>
    <property type="match status" value="1"/>
</dbReference>
<dbReference type="SUPFAM" id="SSF55315">
    <property type="entry name" value="L30e-like"/>
    <property type="match status" value="1"/>
</dbReference>
<protein>
    <submittedName>
        <fullName evidence="2">Ribosomal protein L7Ae-like RNA K-turn-binding protein</fullName>
    </submittedName>
</protein>